<dbReference type="RefSeq" id="WP_008326452.1">
    <property type="nucleotide sequence ID" value="NZ_AOLK01000023.1"/>
</dbReference>
<dbReference type="InterPro" id="IPR054520">
    <property type="entry name" value="M_Eco57I_C"/>
</dbReference>
<feature type="domain" description="Type II methyltransferase M.Eco57I C-terminal" evidence="6">
    <location>
        <begin position="447"/>
        <end position="675"/>
    </location>
</feature>
<evidence type="ECO:0000256" key="2">
    <source>
        <dbReference type="ARBA" id="ARBA00022679"/>
    </source>
</evidence>
<dbReference type="Proteomes" id="UP000011612">
    <property type="component" value="Unassembled WGS sequence"/>
</dbReference>
<dbReference type="PATRIC" id="fig|1230453.4.peg.3433"/>
<evidence type="ECO:0000259" key="6">
    <source>
        <dbReference type="Pfam" id="PF22837"/>
    </source>
</evidence>
<dbReference type="AlphaFoldDB" id="M0HB47"/>
<dbReference type="SUPFAM" id="SSF53335">
    <property type="entry name" value="S-adenosyl-L-methionine-dependent methyltransferases"/>
    <property type="match status" value="1"/>
</dbReference>
<gene>
    <name evidence="7" type="ORF">C453_17234</name>
</gene>
<keyword evidence="8" id="KW-1185">Reference proteome</keyword>
<keyword evidence="2 7" id="KW-0808">Transferase</keyword>
<dbReference type="GO" id="GO:0032259">
    <property type="term" value="P:methylation"/>
    <property type="evidence" value="ECO:0007669"/>
    <property type="project" value="UniProtKB-KW"/>
</dbReference>
<proteinExistence type="predicted"/>
<dbReference type="InterPro" id="IPR003356">
    <property type="entry name" value="DNA_methylase_A-5"/>
</dbReference>
<dbReference type="GO" id="GO:0009307">
    <property type="term" value="P:DNA restriction-modification system"/>
    <property type="evidence" value="ECO:0007669"/>
    <property type="project" value="UniProtKB-KW"/>
</dbReference>
<dbReference type="STRING" id="1230453.C453_17234"/>
<dbReference type="PANTHER" id="PTHR33841:SF5">
    <property type="entry name" value="DNA METHYLASE (MODIFICATION METHYLASE) (METHYLTRANSFERASE)-RELATED"/>
    <property type="match status" value="1"/>
</dbReference>
<sequence>MSEESTLIDAIFQGGDAIYAQFEPADSDIEARLNDWTSYHGLDRTEKPLLTVARQAAFNVLLKSTLYSQYRLDGYELKSLNEDNDIRECFAEAKSIIGNNAFKECILDEVAFTADTDTLREIIELRQLLVDADDPAETIGWLFESIILQESRRKLGQFRTPEHVAEVLSNWAITSADDTVFDPGMGAGALTARAYKRKQSHCGKSSVREMYGVDVNPLAVVMSTTAIKLINGDGTPNFYHRDFLEIDLPESKGHISKPSPSVPEKMDSLVSNPPYSRHHELSQEDKAWIKKKVQEEAGGLSLSGQSPMYLYFYIHATQFLKQGGRMAFLTPSEFLETNYGTPLKEYLLDNFNINAVILHDHDSLTFEDVHTTSCITLLERQDNPNEKNHTRFIELDKWPDADDLVNVIETGASECDFGTVWVTEQGQLDPDEKWTKYFDPDPVTRFPDLKPLSDIGSLKRGIATGNNDYFCLTDKQVEKWDIDDQYLSPLIRNATSVEHYDCTQLDFDEWRKKNKETWLLYHVNGETSSLGGDGVREYLKSGLKQGADESYLAQSRAVWYRVDRREPADVWATYMTQSGFRFIHNKTDARNLNNLHSIYFEDYSDRQIRAICAYLNSNIVDQIVAQSGRTYAQGLQKIEPNELKQIPVIDPNELTNTQVSQLAELFDQLCKAARTEDEDETTVMAEIDEYLSQILNSHKEEVSRVQSSVD</sequence>
<dbReference type="InterPro" id="IPR002052">
    <property type="entry name" value="DNA_methylase_N6_adenine_CS"/>
</dbReference>
<dbReference type="Pfam" id="PF02384">
    <property type="entry name" value="N6_Mtase"/>
    <property type="match status" value="1"/>
</dbReference>
<dbReference type="PROSITE" id="PS00092">
    <property type="entry name" value="N6_MTASE"/>
    <property type="match status" value="1"/>
</dbReference>
<dbReference type="EMBL" id="AOLK01000023">
    <property type="protein sequence ID" value="ELZ81781.1"/>
    <property type="molecule type" value="Genomic_DNA"/>
</dbReference>
<dbReference type="GO" id="GO:0008170">
    <property type="term" value="F:N-methyltransferase activity"/>
    <property type="evidence" value="ECO:0007669"/>
    <property type="project" value="InterPro"/>
</dbReference>
<dbReference type="PRINTS" id="PR00507">
    <property type="entry name" value="N12N6MTFRASE"/>
</dbReference>
<reference evidence="7 8" key="1">
    <citation type="journal article" date="2014" name="PLoS Genet.">
        <title>Phylogenetically driven sequencing of extremely halophilic archaea reveals strategies for static and dynamic osmo-response.</title>
        <authorList>
            <person name="Becker E.A."/>
            <person name="Seitzer P.M."/>
            <person name="Tritt A."/>
            <person name="Larsen D."/>
            <person name="Krusor M."/>
            <person name="Yao A.I."/>
            <person name="Wu D."/>
            <person name="Madern D."/>
            <person name="Eisen J.A."/>
            <person name="Darling A.E."/>
            <person name="Facciotti M.T."/>
        </authorList>
    </citation>
    <scope>NUCLEOTIDE SEQUENCE [LARGE SCALE GENOMIC DNA]</scope>
    <source>
        <strain evidence="7 8">ATCC BAA-1513</strain>
    </source>
</reference>
<keyword evidence="3" id="KW-0949">S-adenosyl-L-methionine</keyword>
<protein>
    <submittedName>
        <fullName evidence="7">Type i restriction-modification system methyltransferase subunit</fullName>
    </submittedName>
</protein>
<evidence type="ECO:0000256" key="3">
    <source>
        <dbReference type="ARBA" id="ARBA00022691"/>
    </source>
</evidence>
<evidence type="ECO:0000256" key="1">
    <source>
        <dbReference type="ARBA" id="ARBA00022603"/>
    </source>
</evidence>
<dbReference type="InterPro" id="IPR029063">
    <property type="entry name" value="SAM-dependent_MTases_sf"/>
</dbReference>
<comment type="caution">
    <text evidence="7">The sequence shown here is derived from an EMBL/GenBank/DDBJ whole genome shotgun (WGS) entry which is preliminary data.</text>
</comment>
<keyword evidence="1 7" id="KW-0489">Methyltransferase</keyword>
<dbReference type="InterPro" id="IPR050953">
    <property type="entry name" value="N4_N6_ade-DNA_methylase"/>
</dbReference>
<dbReference type="Gene3D" id="3.40.50.150">
    <property type="entry name" value="Vaccinia Virus protein VP39"/>
    <property type="match status" value="1"/>
</dbReference>
<evidence type="ECO:0000313" key="8">
    <source>
        <dbReference type="Proteomes" id="UP000011612"/>
    </source>
</evidence>
<dbReference type="Pfam" id="PF22837">
    <property type="entry name" value="M_Eco57I_C"/>
    <property type="match status" value="1"/>
</dbReference>
<organism evidence="7 8">
    <name type="scientific">Haloferax elongans ATCC BAA-1513</name>
    <dbReference type="NCBI Taxonomy" id="1230453"/>
    <lineage>
        <taxon>Archaea</taxon>
        <taxon>Methanobacteriati</taxon>
        <taxon>Methanobacteriota</taxon>
        <taxon>Stenosarchaea group</taxon>
        <taxon>Halobacteria</taxon>
        <taxon>Halobacteriales</taxon>
        <taxon>Haloferacaceae</taxon>
        <taxon>Haloferax</taxon>
    </lineage>
</organism>
<dbReference type="GO" id="GO:0003677">
    <property type="term" value="F:DNA binding"/>
    <property type="evidence" value="ECO:0007669"/>
    <property type="project" value="InterPro"/>
</dbReference>
<dbReference type="OrthoDB" id="97437at2157"/>
<evidence type="ECO:0000259" key="5">
    <source>
        <dbReference type="Pfam" id="PF02384"/>
    </source>
</evidence>
<dbReference type="GO" id="GO:0009007">
    <property type="term" value="F:site-specific DNA-methyltransferase (adenine-specific) activity"/>
    <property type="evidence" value="ECO:0007669"/>
    <property type="project" value="UniProtKB-EC"/>
</dbReference>
<evidence type="ECO:0000313" key="7">
    <source>
        <dbReference type="EMBL" id="ELZ81781.1"/>
    </source>
</evidence>
<evidence type="ECO:0000256" key="4">
    <source>
        <dbReference type="ARBA" id="ARBA00022747"/>
    </source>
</evidence>
<dbReference type="PANTHER" id="PTHR33841">
    <property type="entry name" value="DNA METHYLTRANSFERASE YEEA-RELATED"/>
    <property type="match status" value="1"/>
</dbReference>
<keyword evidence="4" id="KW-0680">Restriction system</keyword>
<name>M0HB47_HALEO</name>
<accession>M0HB47</accession>
<feature type="domain" description="DNA methylase adenine-specific" evidence="5">
    <location>
        <begin position="149"/>
        <end position="396"/>
    </location>
</feature>